<keyword evidence="3" id="KW-1185">Reference proteome</keyword>
<dbReference type="AlphaFoldDB" id="A0A423SKU6"/>
<feature type="region of interest" description="Disordered" evidence="1">
    <location>
        <begin position="381"/>
        <end position="404"/>
    </location>
</feature>
<dbReference type="PANTHER" id="PTHR48148">
    <property type="entry name" value="KERATINOCYTE PROLINE-RICH PROTEIN"/>
    <property type="match status" value="1"/>
</dbReference>
<dbReference type="Proteomes" id="UP000283509">
    <property type="component" value="Unassembled WGS sequence"/>
</dbReference>
<feature type="region of interest" description="Disordered" evidence="1">
    <location>
        <begin position="1"/>
        <end position="119"/>
    </location>
</feature>
<feature type="compositionally biased region" description="Polar residues" evidence="1">
    <location>
        <begin position="656"/>
        <end position="669"/>
    </location>
</feature>
<evidence type="ECO:0000313" key="3">
    <source>
        <dbReference type="Proteomes" id="UP000283509"/>
    </source>
</evidence>
<protein>
    <submittedName>
        <fullName evidence="2">Uncharacterized protein</fullName>
    </submittedName>
</protein>
<feature type="region of interest" description="Disordered" evidence="1">
    <location>
        <begin position="460"/>
        <end position="528"/>
    </location>
</feature>
<feature type="compositionally biased region" description="Basic residues" evidence="1">
    <location>
        <begin position="1"/>
        <end position="11"/>
    </location>
</feature>
<comment type="caution">
    <text evidence="2">The sequence shown here is derived from an EMBL/GenBank/DDBJ whole genome shotgun (WGS) entry which is preliminary data.</text>
</comment>
<proteinExistence type="predicted"/>
<dbReference type="OrthoDB" id="28357at2759"/>
<feature type="region of interest" description="Disordered" evidence="1">
    <location>
        <begin position="541"/>
        <end position="674"/>
    </location>
</feature>
<dbReference type="EMBL" id="QCYY01003199">
    <property type="protein sequence ID" value="ROT64754.1"/>
    <property type="molecule type" value="Genomic_DNA"/>
</dbReference>
<feature type="compositionally biased region" description="Low complexity" evidence="1">
    <location>
        <begin position="330"/>
        <end position="342"/>
    </location>
</feature>
<evidence type="ECO:0000256" key="1">
    <source>
        <dbReference type="SAM" id="MobiDB-lite"/>
    </source>
</evidence>
<dbReference type="PRINTS" id="PR01217">
    <property type="entry name" value="PRICHEXTENSN"/>
</dbReference>
<dbReference type="PANTHER" id="PTHR48148:SF2">
    <property type="entry name" value="PA14 DOMAIN-CONTAINING PROTEIN"/>
    <property type="match status" value="1"/>
</dbReference>
<accession>A0A423SKU6</accession>
<feature type="compositionally biased region" description="Low complexity" evidence="1">
    <location>
        <begin position="85"/>
        <end position="104"/>
    </location>
</feature>
<organism evidence="2 3">
    <name type="scientific">Penaeus vannamei</name>
    <name type="common">Whiteleg shrimp</name>
    <name type="synonym">Litopenaeus vannamei</name>
    <dbReference type="NCBI Taxonomy" id="6689"/>
    <lineage>
        <taxon>Eukaryota</taxon>
        <taxon>Metazoa</taxon>
        <taxon>Ecdysozoa</taxon>
        <taxon>Arthropoda</taxon>
        <taxon>Crustacea</taxon>
        <taxon>Multicrustacea</taxon>
        <taxon>Malacostraca</taxon>
        <taxon>Eumalacostraca</taxon>
        <taxon>Eucarida</taxon>
        <taxon>Decapoda</taxon>
        <taxon>Dendrobranchiata</taxon>
        <taxon>Penaeoidea</taxon>
        <taxon>Penaeidae</taxon>
        <taxon>Penaeus</taxon>
    </lineage>
</organism>
<name>A0A423SKU6_PENVA</name>
<feature type="compositionally biased region" description="Low complexity" evidence="1">
    <location>
        <begin position="556"/>
        <end position="612"/>
    </location>
</feature>
<reference evidence="2 3" key="1">
    <citation type="submission" date="2018-04" db="EMBL/GenBank/DDBJ databases">
        <authorList>
            <person name="Zhang X."/>
            <person name="Yuan J."/>
            <person name="Li F."/>
            <person name="Xiang J."/>
        </authorList>
    </citation>
    <scope>NUCLEOTIDE SEQUENCE [LARGE SCALE GENOMIC DNA]</scope>
    <source>
        <tissue evidence="2">Muscle</tissue>
    </source>
</reference>
<feature type="compositionally biased region" description="Basic and acidic residues" evidence="1">
    <location>
        <begin position="479"/>
        <end position="499"/>
    </location>
</feature>
<gene>
    <name evidence="2" type="ORF">C7M84_017321</name>
</gene>
<reference evidence="2 3" key="2">
    <citation type="submission" date="2019-01" db="EMBL/GenBank/DDBJ databases">
        <title>The decoding of complex shrimp genome reveals the adaptation for benthos swimmer, frequently molting mechanism and breeding impact on genome.</title>
        <authorList>
            <person name="Sun Y."/>
            <person name="Gao Y."/>
            <person name="Yu Y."/>
        </authorList>
    </citation>
    <scope>NUCLEOTIDE SEQUENCE [LARGE SCALE GENOMIC DNA]</scope>
    <source>
        <tissue evidence="2">Muscle</tissue>
    </source>
</reference>
<feature type="compositionally biased region" description="Basic and acidic residues" evidence="1">
    <location>
        <begin position="510"/>
        <end position="521"/>
    </location>
</feature>
<feature type="region of interest" description="Disordered" evidence="1">
    <location>
        <begin position="307"/>
        <end position="347"/>
    </location>
</feature>
<evidence type="ECO:0000313" key="2">
    <source>
        <dbReference type="EMBL" id="ROT64754.1"/>
    </source>
</evidence>
<feature type="region of interest" description="Disordered" evidence="1">
    <location>
        <begin position="895"/>
        <end position="915"/>
    </location>
</feature>
<feature type="compositionally biased region" description="Low complexity" evidence="1">
    <location>
        <begin position="388"/>
        <end position="399"/>
    </location>
</feature>
<sequence>MERLRNIKHRLSMSVDKLGPSRRSKSQQRKSAPLGSAPFSDGDIPGSVRNAEAASLVKSSSRPSSYCGPDTEETGMPQTQPEVTAPAEPSSGPAAAAQPASQGERQLKRATSSEAGESLMAEVMKEVEKITEITEDLKKKRIRRDESAADDTTVAVNDTVPLLSAPEGAAAQEALAASAGGATLRQKTLTEGVVHRKNLESTSTTLSIASTCRAESLTSGYFSGSELTLSEGRCDSEAKSVFSSAVSEISESSKSVITEKIDRRRSAFVSVSSSNTENRKSAFIPVSPDSSEKRLSAFIPLMPEVNSEVKPGPSAGATEKAAAEAKEAPAAEPSVAVTTTAAKQETKVTKKESIYSKIVKRKDASKEPIYAKIKPKLTIETSFQPIEPSSSKSPTTPSSAVVKPEPMYNVVKPLDPLAPVTARSPTSSAIPGSPLGPFTVFGGGPISSVKKVEPIYTKIQPKESRSNTLPKEPIYSKIQRKEGGTLPRDASDSKVKAKEPIYTQPLPLTPREEAMQKRESFFSESVSPDYGKVTVRAKEIAASRPAVITISNPGYAAPTTSANPSSPTTSSSSAAVPTSPTSPSSPAAPTSPTSPSSPPALTSQTSPTATLSRISTHTEESAASQTSKVKMVEKVECAPASASSLDSPGPRPHVASESSLVESSDTESTGRAKLSKLVEELAQELEAVSQRVGISADTDDESKKEMLAKLLSAYDIPKNLRRVEEADEDAVRQAEEALVPTSVSMDELRFVDDNEDNAETVYADIPDYSQDEFVIALDDENDPRYASLARKFRQQARASESPGKISRKTATVYANALNVVTALRVLINSKSARAASVINKMGTLARPYAHKVQGTISDTTWIQRVIYHKTLPQGLKCKGIKGLKGLRRRRKFEIRTRELHYTGKTTSPPPPSFSPLPPPSPLFLPLSPLFPSPPLFPPSPFFSLPPPFSFPPFFFSFPPFPLPPPCPPPPRPPFPPPPPLFPFYPTSSPPFSPPTHRRYPLFSLNYAFSSSPPLPARILSHLLSLSPFPTLSA</sequence>